<accession>A0A916TXK6</accession>
<dbReference type="AlphaFoldDB" id="A0A916TXK6"/>
<keyword evidence="2" id="KW-1185">Reference proteome</keyword>
<name>A0A916TXK6_9SPHI</name>
<dbReference type="EMBL" id="BMIL01000001">
    <property type="protein sequence ID" value="GGC51060.1"/>
    <property type="molecule type" value="Genomic_DNA"/>
</dbReference>
<evidence type="ECO:0000313" key="1">
    <source>
        <dbReference type="EMBL" id="GGC51060.1"/>
    </source>
</evidence>
<dbReference type="Proteomes" id="UP000651668">
    <property type="component" value="Unassembled WGS sequence"/>
</dbReference>
<reference evidence="1" key="2">
    <citation type="submission" date="2020-09" db="EMBL/GenBank/DDBJ databases">
        <authorList>
            <person name="Sun Q."/>
            <person name="Zhou Y."/>
        </authorList>
    </citation>
    <scope>NUCLEOTIDE SEQUENCE</scope>
    <source>
        <strain evidence="1">CGMCC 1.15343</strain>
    </source>
</reference>
<protein>
    <submittedName>
        <fullName evidence="1">Uncharacterized protein</fullName>
    </submittedName>
</protein>
<gene>
    <name evidence="1" type="ORF">GCM10011387_00540</name>
</gene>
<reference evidence="1" key="1">
    <citation type="journal article" date="2014" name="Int. J. Syst. Evol. Microbiol.">
        <title>Complete genome sequence of Corynebacterium casei LMG S-19264T (=DSM 44701T), isolated from a smear-ripened cheese.</title>
        <authorList>
            <consortium name="US DOE Joint Genome Institute (JGI-PGF)"/>
            <person name="Walter F."/>
            <person name="Albersmeier A."/>
            <person name="Kalinowski J."/>
            <person name="Ruckert C."/>
        </authorList>
    </citation>
    <scope>NUCLEOTIDE SEQUENCE</scope>
    <source>
        <strain evidence="1">CGMCC 1.15343</strain>
    </source>
</reference>
<evidence type="ECO:0000313" key="2">
    <source>
        <dbReference type="Proteomes" id="UP000651668"/>
    </source>
</evidence>
<proteinExistence type="predicted"/>
<sequence length="155" mass="17022">MVFASLVCSAGAALPASAQQQEKRSDSTDYTLIRKSPGIKEVDFKRGKKKGSGLVITFGESVTDLKSNNITAGNVTGNTKSAERLNEKGPEFDRIDIIEGKYGDIAVEKKTSTQNIYTLTNLTFPLRLVLHSGTDFVEFRLAEAAKWTLDVNYKK</sequence>
<comment type="caution">
    <text evidence="1">The sequence shown here is derived from an EMBL/GenBank/DDBJ whole genome shotgun (WGS) entry which is preliminary data.</text>
</comment>
<organism evidence="1 2">
    <name type="scientific">Pedobacter quisquiliarum</name>
    <dbReference type="NCBI Taxonomy" id="1834438"/>
    <lineage>
        <taxon>Bacteria</taxon>
        <taxon>Pseudomonadati</taxon>
        <taxon>Bacteroidota</taxon>
        <taxon>Sphingobacteriia</taxon>
        <taxon>Sphingobacteriales</taxon>
        <taxon>Sphingobacteriaceae</taxon>
        <taxon>Pedobacter</taxon>
    </lineage>
</organism>